<comment type="similarity">
    <text evidence="1">Belongs to the RGS7BP/RGS9BP family.</text>
</comment>
<dbReference type="AlphaFoldDB" id="A0A498L9Z0"/>
<dbReference type="PANTHER" id="PTHR21029">
    <property type="entry name" value="R-SEVEN BINDING PROTEIN (R7BP) HOMOLOG"/>
    <property type="match status" value="1"/>
</dbReference>
<organism evidence="3 5">
    <name type="scientific">Labeo rohita</name>
    <name type="common">Indian major carp</name>
    <name type="synonym">Cyprinus rohita</name>
    <dbReference type="NCBI Taxonomy" id="84645"/>
    <lineage>
        <taxon>Eukaryota</taxon>
        <taxon>Metazoa</taxon>
        <taxon>Chordata</taxon>
        <taxon>Craniata</taxon>
        <taxon>Vertebrata</taxon>
        <taxon>Euteleostomi</taxon>
        <taxon>Actinopterygii</taxon>
        <taxon>Neopterygii</taxon>
        <taxon>Teleostei</taxon>
        <taxon>Ostariophysi</taxon>
        <taxon>Cypriniformes</taxon>
        <taxon>Cyprinidae</taxon>
        <taxon>Labeoninae</taxon>
        <taxon>Labeonini</taxon>
        <taxon>Labeo</taxon>
    </lineage>
</organism>
<evidence type="ECO:0000313" key="4">
    <source>
        <dbReference type="EMBL" id="RXN15558.1"/>
    </source>
</evidence>
<evidence type="ECO:0000313" key="3">
    <source>
        <dbReference type="EMBL" id="RXN03686.1"/>
    </source>
</evidence>
<dbReference type="OrthoDB" id="8062037at2759"/>
<dbReference type="EMBL" id="QBIY01013472">
    <property type="protein sequence ID" value="RXN03686.1"/>
    <property type="molecule type" value="Genomic_DNA"/>
</dbReference>
<name>A0A498L9Z0_LABRO</name>
<dbReference type="EMBL" id="QBIY01012843">
    <property type="protein sequence ID" value="RXN15558.1"/>
    <property type="molecule type" value="Genomic_DNA"/>
</dbReference>
<sequence length="245" mass="27672">MNRWRQSVVEIQTRKRQVNECERAQAALSKVTACFQQMATSLGSNMDGSFLREELEETRTVAHKICSGLHRRLLSLLIEMEQGQEDKEQVERLWVIFLSSLENFQQDLKKVKVLQEIFPLTQRRDRQALVNAGYAGGTSEVAARAAMVQTPWLSVEETASPDLKNHIGEIDVLLEEMLQRVNVPLWSVEPTQEAWVEGVSTQDGGQDEDESLEDIMEVEVVSQNNTSGCCNHHNCKVGCLLCLLS</sequence>
<gene>
    <name evidence="4" type="ORF">ROHU_028005</name>
    <name evidence="3" type="ORF">ROHU_034348</name>
</gene>
<keyword evidence="2" id="KW-0734">Signal transduction inhibitor</keyword>
<evidence type="ECO:0000256" key="1">
    <source>
        <dbReference type="ARBA" id="ARBA00007457"/>
    </source>
</evidence>
<dbReference type="Proteomes" id="UP000290572">
    <property type="component" value="Unassembled WGS sequence"/>
</dbReference>
<comment type="caution">
    <text evidence="3">The sequence shown here is derived from an EMBL/GenBank/DDBJ whole genome shotgun (WGS) entry which is preliminary data.</text>
</comment>
<reference evidence="3 5" key="1">
    <citation type="submission" date="2018-03" db="EMBL/GenBank/DDBJ databases">
        <title>Draft genome sequence of Rohu Carp (Labeo rohita).</title>
        <authorList>
            <person name="Das P."/>
            <person name="Kushwaha B."/>
            <person name="Joshi C.G."/>
            <person name="Kumar D."/>
            <person name="Nagpure N.S."/>
            <person name="Sahoo L."/>
            <person name="Das S.P."/>
            <person name="Bit A."/>
            <person name="Patnaik S."/>
            <person name="Meher P.K."/>
            <person name="Jayasankar P."/>
            <person name="Koringa P.G."/>
            <person name="Patel N.V."/>
            <person name="Hinsu A.T."/>
            <person name="Kumar R."/>
            <person name="Pandey M."/>
            <person name="Agarwal S."/>
            <person name="Srivastava S."/>
            <person name="Singh M."/>
            <person name="Iquebal M.A."/>
            <person name="Jaiswal S."/>
            <person name="Angadi U.B."/>
            <person name="Kumar N."/>
            <person name="Raza M."/>
            <person name="Shah T.M."/>
            <person name="Rai A."/>
            <person name="Jena J.K."/>
        </authorList>
    </citation>
    <scope>NUCLEOTIDE SEQUENCE [LARGE SCALE GENOMIC DNA]</scope>
    <source>
        <strain evidence="3">DASCIFA01</strain>
        <tissue evidence="3">Testis</tissue>
    </source>
</reference>
<keyword evidence="5" id="KW-1185">Reference proteome</keyword>
<evidence type="ECO:0000313" key="5">
    <source>
        <dbReference type="Proteomes" id="UP000290572"/>
    </source>
</evidence>
<accession>A0A498L9Z0</accession>
<protein>
    <submittedName>
        <fullName evidence="3">Regulator of G-signaling 9-binding-like protein</fullName>
    </submittedName>
</protein>
<dbReference type="InterPro" id="IPR026512">
    <property type="entry name" value="RGS7BP/RGS9BP"/>
</dbReference>
<evidence type="ECO:0000256" key="2">
    <source>
        <dbReference type="ARBA" id="ARBA00022700"/>
    </source>
</evidence>
<proteinExistence type="inferred from homology"/>
<dbReference type="GO" id="GO:0009968">
    <property type="term" value="P:negative regulation of signal transduction"/>
    <property type="evidence" value="ECO:0007669"/>
    <property type="project" value="UniProtKB-KW"/>
</dbReference>